<proteinExistence type="predicted"/>
<dbReference type="InterPro" id="IPR050834">
    <property type="entry name" value="Glycosyltransf_2"/>
</dbReference>
<feature type="domain" description="Glycosyltransferase 2-like" evidence="1">
    <location>
        <begin position="33"/>
        <end position="128"/>
    </location>
</feature>
<protein>
    <recommendedName>
        <fullName evidence="1">Glycosyltransferase 2-like domain-containing protein</fullName>
    </recommendedName>
</protein>
<organism evidence="2 3">
    <name type="scientific">Rhodanobacter caeni</name>
    <dbReference type="NCBI Taxonomy" id="657654"/>
    <lineage>
        <taxon>Bacteria</taxon>
        <taxon>Pseudomonadati</taxon>
        <taxon>Pseudomonadota</taxon>
        <taxon>Gammaproteobacteria</taxon>
        <taxon>Lysobacterales</taxon>
        <taxon>Rhodanobacteraceae</taxon>
        <taxon>Rhodanobacter</taxon>
    </lineage>
</organism>
<name>A0ABP3DXW9_9GAMM</name>
<keyword evidence="3" id="KW-1185">Reference proteome</keyword>
<dbReference type="Gene3D" id="3.90.550.10">
    <property type="entry name" value="Spore Coat Polysaccharide Biosynthesis Protein SpsA, Chain A"/>
    <property type="match status" value="1"/>
</dbReference>
<dbReference type="InterPro" id="IPR001173">
    <property type="entry name" value="Glyco_trans_2-like"/>
</dbReference>
<evidence type="ECO:0000313" key="3">
    <source>
        <dbReference type="Proteomes" id="UP001500657"/>
    </source>
</evidence>
<dbReference type="SUPFAM" id="SSF53448">
    <property type="entry name" value="Nucleotide-diphospho-sugar transferases"/>
    <property type="match status" value="1"/>
</dbReference>
<evidence type="ECO:0000313" key="2">
    <source>
        <dbReference type="EMBL" id="GAA0243196.1"/>
    </source>
</evidence>
<dbReference type="PANTHER" id="PTHR43685:SF2">
    <property type="entry name" value="GLYCOSYLTRANSFERASE 2-LIKE DOMAIN-CONTAINING PROTEIN"/>
    <property type="match status" value="1"/>
</dbReference>
<dbReference type="Proteomes" id="UP001500657">
    <property type="component" value="Unassembled WGS sequence"/>
</dbReference>
<dbReference type="EMBL" id="BAAAFO010000001">
    <property type="protein sequence ID" value="GAA0243196.1"/>
    <property type="molecule type" value="Genomic_DNA"/>
</dbReference>
<dbReference type="CDD" id="cd00761">
    <property type="entry name" value="Glyco_tranf_GTA_type"/>
    <property type="match status" value="1"/>
</dbReference>
<reference evidence="3" key="1">
    <citation type="journal article" date="2019" name="Int. J. Syst. Evol. Microbiol.">
        <title>The Global Catalogue of Microorganisms (GCM) 10K type strain sequencing project: providing services to taxonomists for standard genome sequencing and annotation.</title>
        <authorList>
            <consortium name="The Broad Institute Genomics Platform"/>
            <consortium name="The Broad Institute Genome Sequencing Center for Infectious Disease"/>
            <person name="Wu L."/>
            <person name="Ma J."/>
        </authorList>
    </citation>
    <scope>NUCLEOTIDE SEQUENCE [LARGE SCALE GENOMIC DNA]</scope>
    <source>
        <strain evidence="3">JCM 16242</strain>
    </source>
</reference>
<dbReference type="PANTHER" id="PTHR43685">
    <property type="entry name" value="GLYCOSYLTRANSFERASE"/>
    <property type="match status" value="1"/>
</dbReference>
<accession>A0ABP3DXW9</accession>
<sequence>MLRIRADKRVASGLAREPLPQKSPSSMPTPFFSIVMPTWNRVASLDRALTSVLAQREPSWELLIADDGSSDGTWASLCDWKRHDPRLRCWRHANRGPAASRNALLGHARGEWITFLDSDDELRPDHLALRRAAIAAQPGTDLWLSPMHIVGNPFVPSCLHPGEMIHVDRCIGVGMLTVRRETILRAGGFPEIRYAEDAALMTQLRIMGTRTAWLTHRSYVYHRDHADSITARQAQRTRATLPYAMAEAAVD</sequence>
<comment type="caution">
    <text evidence="2">The sequence shown here is derived from an EMBL/GenBank/DDBJ whole genome shotgun (WGS) entry which is preliminary data.</text>
</comment>
<gene>
    <name evidence="2" type="ORF">GCM10009126_06120</name>
</gene>
<evidence type="ECO:0000259" key="1">
    <source>
        <dbReference type="Pfam" id="PF00535"/>
    </source>
</evidence>
<dbReference type="Pfam" id="PF00535">
    <property type="entry name" value="Glycos_transf_2"/>
    <property type="match status" value="1"/>
</dbReference>
<dbReference type="InterPro" id="IPR029044">
    <property type="entry name" value="Nucleotide-diphossugar_trans"/>
</dbReference>